<proteinExistence type="inferred from homology"/>
<dbReference type="PROSITE" id="PS50931">
    <property type="entry name" value="HTH_LYSR"/>
    <property type="match status" value="1"/>
</dbReference>
<gene>
    <name evidence="6" type="ORF">SAMN05216561_10417</name>
</gene>
<dbReference type="InterPro" id="IPR036388">
    <property type="entry name" value="WH-like_DNA-bd_sf"/>
</dbReference>
<comment type="similarity">
    <text evidence="1">Belongs to the LysR transcriptional regulatory family.</text>
</comment>
<keyword evidence="3 6" id="KW-0238">DNA-binding</keyword>
<dbReference type="PANTHER" id="PTHR30346:SF29">
    <property type="entry name" value="LYSR SUBSTRATE-BINDING"/>
    <property type="match status" value="1"/>
</dbReference>
<keyword evidence="2" id="KW-0805">Transcription regulation</keyword>
<dbReference type="Pfam" id="PF03466">
    <property type="entry name" value="LysR_substrate"/>
    <property type="match status" value="1"/>
</dbReference>
<evidence type="ECO:0000259" key="5">
    <source>
        <dbReference type="PROSITE" id="PS50931"/>
    </source>
</evidence>
<name>A0A1I3EQW3_9ACTN</name>
<dbReference type="STRING" id="1005945.SAMN05216561_10417"/>
<evidence type="ECO:0000256" key="1">
    <source>
        <dbReference type="ARBA" id="ARBA00009437"/>
    </source>
</evidence>
<dbReference type="OrthoDB" id="3673085at2"/>
<sequence>MHPQQLRVLVAIRDRGSLTGAAHELGYGVPTIAHHLASLERHFKVQLVERDRRGARLTPLGAVLVAEAEEILVRLDQAERVVTTQRDRGLSTIRVGTFASIGSQLLPRAIRLLRERVQVQVEVVEAEPTEVVQLLRAGELNAGLIYDSADDPAFATPELEVAVLLEEPYQVLMARDSPFAVGSEIDLRALADADWICSRDENETSDRVLRRACHAVGIKPRVLMRTDDLSMIHGLVAEGLGCTLTTQAALDTRFAVEVRPAIQDLGLRRTSFVRRATVVPRAVDELRHILAGLLPRDTPGV</sequence>
<dbReference type="PANTHER" id="PTHR30346">
    <property type="entry name" value="TRANSCRIPTIONAL DUAL REGULATOR HCAR-RELATED"/>
    <property type="match status" value="1"/>
</dbReference>
<dbReference type="GO" id="GO:0003700">
    <property type="term" value="F:DNA-binding transcription factor activity"/>
    <property type="evidence" value="ECO:0007669"/>
    <property type="project" value="InterPro"/>
</dbReference>
<evidence type="ECO:0000313" key="7">
    <source>
        <dbReference type="Proteomes" id="UP000198649"/>
    </source>
</evidence>
<dbReference type="SUPFAM" id="SSF46785">
    <property type="entry name" value="Winged helix' DNA-binding domain"/>
    <property type="match status" value="1"/>
</dbReference>
<dbReference type="EMBL" id="FOQG01000004">
    <property type="protein sequence ID" value="SFI01342.1"/>
    <property type="molecule type" value="Genomic_DNA"/>
</dbReference>
<dbReference type="AlphaFoldDB" id="A0A1I3EQW3"/>
<reference evidence="6 7" key="1">
    <citation type="submission" date="2016-10" db="EMBL/GenBank/DDBJ databases">
        <authorList>
            <person name="de Groot N.N."/>
        </authorList>
    </citation>
    <scope>NUCLEOTIDE SEQUENCE [LARGE SCALE GENOMIC DNA]</scope>
    <source>
        <strain evidence="6 7">CGMCC 1.11156</strain>
    </source>
</reference>
<evidence type="ECO:0000256" key="2">
    <source>
        <dbReference type="ARBA" id="ARBA00023015"/>
    </source>
</evidence>
<dbReference type="Gene3D" id="1.10.10.10">
    <property type="entry name" value="Winged helix-like DNA-binding domain superfamily/Winged helix DNA-binding domain"/>
    <property type="match status" value="1"/>
</dbReference>
<dbReference type="InterPro" id="IPR000847">
    <property type="entry name" value="LysR_HTH_N"/>
</dbReference>
<dbReference type="InterPro" id="IPR036390">
    <property type="entry name" value="WH_DNA-bd_sf"/>
</dbReference>
<evidence type="ECO:0000256" key="3">
    <source>
        <dbReference type="ARBA" id="ARBA00023125"/>
    </source>
</evidence>
<dbReference type="GO" id="GO:0032993">
    <property type="term" value="C:protein-DNA complex"/>
    <property type="evidence" value="ECO:0007669"/>
    <property type="project" value="TreeGrafter"/>
</dbReference>
<keyword evidence="7" id="KW-1185">Reference proteome</keyword>
<dbReference type="RefSeq" id="WP_091111691.1">
    <property type="nucleotide sequence ID" value="NZ_BKAF01000019.1"/>
</dbReference>
<dbReference type="Pfam" id="PF00126">
    <property type="entry name" value="HTH_1"/>
    <property type="match status" value="1"/>
</dbReference>
<evidence type="ECO:0000256" key="4">
    <source>
        <dbReference type="ARBA" id="ARBA00023163"/>
    </source>
</evidence>
<dbReference type="Proteomes" id="UP000198649">
    <property type="component" value="Unassembled WGS sequence"/>
</dbReference>
<keyword evidence="4" id="KW-0804">Transcription</keyword>
<dbReference type="SUPFAM" id="SSF53850">
    <property type="entry name" value="Periplasmic binding protein-like II"/>
    <property type="match status" value="1"/>
</dbReference>
<dbReference type="Gene3D" id="3.40.190.10">
    <property type="entry name" value="Periplasmic binding protein-like II"/>
    <property type="match status" value="2"/>
</dbReference>
<dbReference type="GO" id="GO:0003677">
    <property type="term" value="F:DNA binding"/>
    <property type="evidence" value="ECO:0007669"/>
    <property type="project" value="UniProtKB-KW"/>
</dbReference>
<accession>A0A1I3EQW3</accession>
<protein>
    <submittedName>
        <fullName evidence="6">DNA-binding transcriptional regulator, LysR family</fullName>
    </submittedName>
</protein>
<feature type="domain" description="HTH lysR-type" evidence="5">
    <location>
        <begin position="1"/>
        <end position="58"/>
    </location>
</feature>
<evidence type="ECO:0000313" key="6">
    <source>
        <dbReference type="EMBL" id="SFI01342.1"/>
    </source>
</evidence>
<organism evidence="6 7">
    <name type="scientific">Nocardioides psychrotolerans</name>
    <dbReference type="NCBI Taxonomy" id="1005945"/>
    <lineage>
        <taxon>Bacteria</taxon>
        <taxon>Bacillati</taxon>
        <taxon>Actinomycetota</taxon>
        <taxon>Actinomycetes</taxon>
        <taxon>Propionibacteriales</taxon>
        <taxon>Nocardioidaceae</taxon>
        <taxon>Nocardioides</taxon>
    </lineage>
</organism>
<dbReference type="InterPro" id="IPR005119">
    <property type="entry name" value="LysR_subst-bd"/>
</dbReference>